<reference evidence="1" key="1">
    <citation type="submission" date="2021-02" db="EMBL/GenBank/DDBJ databases">
        <authorList>
            <person name="Dougan E. K."/>
            <person name="Rhodes N."/>
            <person name="Thang M."/>
            <person name="Chan C."/>
        </authorList>
    </citation>
    <scope>NUCLEOTIDE SEQUENCE</scope>
</reference>
<protein>
    <submittedName>
        <fullName evidence="1">Uncharacterized protein</fullName>
    </submittedName>
</protein>
<name>A0A812JRI9_9DINO</name>
<gene>
    <name evidence="1" type="ORF">SNEC2469_LOCUS2334</name>
</gene>
<dbReference type="OrthoDB" id="188124at2759"/>
<dbReference type="AlphaFoldDB" id="A0A812JRI9"/>
<organism evidence="1 2">
    <name type="scientific">Symbiodinium necroappetens</name>
    <dbReference type="NCBI Taxonomy" id="1628268"/>
    <lineage>
        <taxon>Eukaryota</taxon>
        <taxon>Sar</taxon>
        <taxon>Alveolata</taxon>
        <taxon>Dinophyceae</taxon>
        <taxon>Suessiales</taxon>
        <taxon>Symbiodiniaceae</taxon>
        <taxon>Symbiodinium</taxon>
    </lineage>
</organism>
<accession>A0A812JRI9</accession>
<evidence type="ECO:0000313" key="1">
    <source>
        <dbReference type="EMBL" id="CAE7213795.1"/>
    </source>
</evidence>
<evidence type="ECO:0000313" key="2">
    <source>
        <dbReference type="Proteomes" id="UP000601435"/>
    </source>
</evidence>
<sequence>MYDVVWVDFPCEAFKPSQRPGKISTWWHQFLKLRQQKGLEAAATDKPVIVLPKLNHSDFCPGFDVPGDLPAEVGQQEATRTIGETVSAFVALHWKGAEAKKASALELLKSQLAWTEGLLSPYLEAQDLERTAADHNVSSEGSSPFCSRAQHVLAGLSAADAQRLQVQDGFHITSPNLEHCHPTWTVDGKKLLVRSCSHTNYYPDISNTGKITAAEEIGCKLLSAERVAQQLQTHAEHQRLPCAAMNRVAVQVAEQLAAESTLRRYREKGRGWCFLDDSPSVAGPVWVFKDRLALKENSTCMAVQSPSMLTDVNARIYPGIHYCKLLSPARVLDWMMTDSLKPGSQSDLSIIV</sequence>
<keyword evidence="2" id="KW-1185">Reference proteome</keyword>
<dbReference type="Proteomes" id="UP000601435">
    <property type="component" value="Unassembled WGS sequence"/>
</dbReference>
<proteinExistence type="predicted"/>
<comment type="caution">
    <text evidence="1">The sequence shown here is derived from an EMBL/GenBank/DDBJ whole genome shotgun (WGS) entry which is preliminary data.</text>
</comment>
<dbReference type="EMBL" id="CAJNJA010006671">
    <property type="protein sequence ID" value="CAE7213795.1"/>
    <property type="molecule type" value="Genomic_DNA"/>
</dbReference>